<evidence type="ECO:0000256" key="4">
    <source>
        <dbReference type="ARBA" id="ARBA00022801"/>
    </source>
</evidence>
<dbReference type="InterPro" id="IPR037027">
    <property type="entry name" value="YqgF/RNaseH-like_dom_sf"/>
</dbReference>
<accession>A0A1F6M3R9</accession>
<dbReference type="GO" id="GO:0004518">
    <property type="term" value="F:nuclease activity"/>
    <property type="evidence" value="ECO:0007669"/>
    <property type="project" value="UniProtKB-KW"/>
</dbReference>
<evidence type="ECO:0000313" key="8">
    <source>
        <dbReference type="Proteomes" id="UP000178742"/>
    </source>
</evidence>
<comment type="function">
    <text evidence="5">Could be a nuclease involved in processing of the 5'-end of pre-16S rRNA.</text>
</comment>
<name>A0A1F6M3R9_9BACT</name>
<feature type="domain" description="YqgF/RNase H-like" evidence="6">
    <location>
        <begin position="1"/>
        <end position="102"/>
    </location>
</feature>
<comment type="subcellular location">
    <subcellularLocation>
        <location evidence="5">Cytoplasm</location>
    </subcellularLocation>
</comment>
<keyword evidence="4 5" id="KW-0378">Hydrolase</keyword>
<dbReference type="GO" id="GO:0016788">
    <property type="term" value="F:hydrolase activity, acting on ester bonds"/>
    <property type="evidence" value="ECO:0007669"/>
    <property type="project" value="UniProtKB-UniRule"/>
</dbReference>
<comment type="caution">
    <text evidence="7">The sequence shown here is derived from an EMBL/GenBank/DDBJ whole genome shotgun (WGS) entry which is preliminary data.</text>
</comment>
<keyword evidence="1 5" id="KW-0963">Cytoplasm</keyword>
<dbReference type="PANTHER" id="PTHR33317:SF4">
    <property type="entry name" value="POLYNUCLEOTIDYL TRANSFERASE, RIBONUCLEASE H-LIKE SUPERFAMILY PROTEIN"/>
    <property type="match status" value="1"/>
</dbReference>
<gene>
    <name evidence="7" type="ORF">A3B90_02820</name>
</gene>
<evidence type="ECO:0000256" key="2">
    <source>
        <dbReference type="ARBA" id="ARBA00022517"/>
    </source>
</evidence>
<dbReference type="PANTHER" id="PTHR33317">
    <property type="entry name" value="POLYNUCLEOTIDYL TRANSFERASE, RIBONUCLEASE H-LIKE SUPERFAMILY PROTEIN"/>
    <property type="match status" value="1"/>
</dbReference>
<evidence type="ECO:0000256" key="5">
    <source>
        <dbReference type="HAMAP-Rule" id="MF_00651"/>
    </source>
</evidence>
<dbReference type="InterPro" id="IPR005227">
    <property type="entry name" value="YqgF"/>
</dbReference>
<dbReference type="NCBIfam" id="TIGR00250">
    <property type="entry name" value="RNAse_H_YqgF"/>
    <property type="match status" value="1"/>
</dbReference>
<dbReference type="SUPFAM" id="SSF53098">
    <property type="entry name" value="Ribonuclease H-like"/>
    <property type="match status" value="1"/>
</dbReference>
<keyword evidence="3 5" id="KW-0540">Nuclease</keyword>
<proteinExistence type="inferred from homology"/>
<dbReference type="HAMAP" id="MF_00651">
    <property type="entry name" value="Nuclease_YqgF"/>
    <property type="match status" value="1"/>
</dbReference>
<sequence>MNILGVDYGTKRIGLAWMQPGLDVVLPFGIIQTEEREEQLKDLVKLIQEEKIDVVVVGLPLELETGKETVNTKRVREFAMELQKRCSVKVEFVDERLSSFEADQMGGEASRDEKAAMVILETYAGNRADKT</sequence>
<reference evidence="7 8" key="1">
    <citation type="journal article" date="2016" name="Nat. Commun.">
        <title>Thousands of microbial genomes shed light on interconnected biogeochemical processes in an aquifer system.</title>
        <authorList>
            <person name="Anantharaman K."/>
            <person name="Brown C.T."/>
            <person name="Hug L.A."/>
            <person name="Sharon I."/>
            <person name="Castelle C.J."/>
            <person name="Probst A.J."/>
            <person name="Thomas B.C."/>
            <person name="Singh A."/>
            <person name="Wilkins M.J."/>
            <person name="Karaoz U."/>
            <person name="Brodie E.L."/>
            <person name="Williams K.H."/>
            <person name="Hubbard S.S."/>
            <person name="Banfield J.F."/>
        </authorList>
    </citation>
    <scope>NUCLEOTIDE SEQUENCE [LARGE SCALE GENOMIC DNA]</scope>
</reference>
<organism evidence="7 8">
    <name type="scientific">Candidatus Magasanikbacteria bacterium RIFCSPHIGHO2_02_FULL_41_13</name>
    <dbReference type="NCBI Taxonomy" id="1798676"/>
    <lineage>
        <taxon>Bacteria</taxon>
        <taxon>Candidatus Magasanikiibacteriota</taxon>
    </lineage>
</organism>
<dbReference type="Gene3D" id="3.30.420.140">
    <property type="entry name" value="YqgF/RNase H-like domain"/>
    <property type="match status" value="1"/>
</dbReference>
<dbReference type="GO" id="GO:0005829">
    <property type="term" value="C:cytosol"/>
    <property type="evidence" value="ECO:0007669"/>
    <property type="project" value="TreeGrafter"/>
</dbReference>
<dbReference type="EC" id="3.1.-.-" evidence="5"/>
<dbReference type="SMART" id="SM00732">
    <property type="entry name" value="YqgFc"/>
    <property type="match status" value="1"/>
</dbReference>
<dbReference type="CDD" id="cd16964">
    <property type="entry name" value="YqgF"/>
    <property type="match status" value="1"/>
</dbReference>
<dbReference type="AlphaFoldDB" id="A0A1F6M3R9"/>
<dbReference type="InterPro" id="IPR006641">
    <property type="entry name" value="YqgF/RNaseH-like_dom"/>
</dbReference>
<protein>
    <recommendedName>
        <fullName evidence="5">Putative pre-16S rRNA nuclease</fullName>
        <ecNumber evidence="5">3.1.-.-</ecNumber>
    </recommendedName>
</protein>
<evidence type="ECO:0000259" key="6">
    <source>
        <dbReference type="SMART" id="SM00732"/>
    </source>
</evidence>
<dbReference type="Proteomes" id="UP000178742">
    <property type="component" value="Unassembled WGS sequence"/>
</dbReference>
<evidence type="ECO:0000256" key="1">
    <source>
        <dbReference type="ARBA" id="ARBA00022490"/>
    </source>
</evidence>
<comment type="similarity">
    <text evidence="5">Belongs to the YqgF HJR family.</text>
</comment>
<dbReference type="EMBL" id="MFPX01000024">
    <property type="protein sequence ID" value="OGH66203.1"/>
    <property type="molecule type" value="Genomic_DNA"/>
</dbReference>
<dbReference type="InterPro" id="IPR012337">
    <property type="entry name" value="RNaseH-like_sf"/>
</dbReference>
<keyword evidence="2 5" id="KW-0690">Ribosome biogenesis</keyword>
<dbReference type="Pfam" id="PF03652">
    <property type="entry name" value="RuvX"/>
    <property type="match status" value="1"/>
</dbReference>
<evidence type="ECO:0000313" key="7">
    <source>
        <dbReference type="EMBL" id="OGH66203.1"/>
    </source>
</evidence>
<evidence type="ECO:0000256" key="3">
    <source>
        <dbReference type="ARBA" id="ARBA00022722"/>
    </source>
</evidence>
<dbReference type="STRING" id="1798676.A3B90_02820"/>
<dbReference type="GO" id="GO:0000967">
    <property type="term" value="P:rRNA 5'-end processing"/>
    <property type="evidence" value="ECO:0007669"/>
    <property type="project" value="UniProtKB-UniRule"/>
</dbReference>